<name>A0A0C9RFQ4_TITBA</name>
<reference evidence="2" key="2">
    <citation type="submission" date="2015-01" db="EMBL/GenBank/DDBJ databases">
        <authorList>
            <person name="Oliveira U.C."/>
            <person name="Junqueira-Azevedo I.L.M."/>
        </authorList>
    </citation>
    <scope>NUCLEOTIDE SEQUENCE</scope>
</reference>
<evidence type="ECO:0000256" key="1">
    <source>
        <dbReference type="SAM" id="SignalP"/>
    </source>
</evidence>
<keyword evidence="1" id="KW-0732">Signal</keyword>
<sequence length="72" mass="8177">MKMMIAVFVSILLLMFSLSSTAMSMETEQENMEERADVDFTGIAESIIKKIKETNAKPPARFDPAIFEEKED</sequence>
<proteinExistence type="evidence at transcript level"/>
<feature type="chain" id="PRO_5002218941" evidence="1">
    <location>
        <begin position="23"/>
        <end position="72"/>
    </location>
</feature>
<reference evidence="2" key="1">
    <citation type="journal article" date="2015" name="Toxicon">
        <title>The transcriptome recipe for the venom cocktail of Tityus bahiensis scorpion.</title>
        <authorList>
            <person name="de Oliveira U.C."/>
            <person name="Candido D.M."/>
            <person name="Coronado Dorce V.A."/>
            <person name="Junqueira-de-Azevedo Ide L."/>
        </authorList>
    </citation>
    <scope>NUCLEOTIDE SEQUENCE</scope>
</reference>
<dbReference type="EMBL" id="GBXR01000015">
    <property type="protein sequence ID" value="JAG85211.1"/>
    <property type="molecule type" value="mRNA"/>
</dbReference>
<dbReference type="AlphaFoldDB" id="A0A0C9RFQ4"/>
<accession>A0A0C9RFQ4</accession>
<protein>
    <submittedName>
        <fullName evidence="2">TSA: Tityus bahiensis Tbah01196 mRNA sequence</fullName>
    </submittedName>
</protein>
<evidence type="ECO:0000313" key="2">
    <source>
        <dbReference type="EMBL" id="JAG85211.1"/>
    </source>
</evidence>
<feature type="signal peptide" evidence="1">
    <location>
        <begin position="1"/>
        <end position="22"/>
    </location>
</feature>
<organism evidence="2">
    <name type="scientific">Tityus bahiensis</name>
    <name type="common">Brazilian scorpion</name>
    <dbReference type="NCBI Taxonomy" id="50343"/>
    <lineage>
        <taxon>Eukaryota</taxon>
        <taxon>Metazoa</taxon>
        <taxon>Ecdysozoa</taxon>
        <taxon>Arthropoda</taxon>
        <taxon>Chelicerata</taxon>
        <taxon>Arachnida</taxon>
        <taxon>Scorpiones</taxon>
        <taxon>Buthida</taxon>
        <taxon>Buthoidea</taxon>
        <taxon>Buthidae</taxon>
        <taxon>Tityus</taxon>
    </lineage>
</organism>